<keyword evidence="3 6" id="KW-0812">Transmembrane</keyword>
<evidence type="ECO:0000256" key="6">
    <source>
        <dbReference type="SAM" id="Phobius"/>
    </source>
</evidence>
<evidence type="ECO:0000256" key="2">
    <source>
        <dbReference type="ARBA" id="ARBA00022475"/>
    </source>
</evidence>
<organism evidence="8 9">
    <name type="scientific">Candidatus Allocopromorpha excrementipullorum</name>
    <dbReference type="NCBI Taxonomy" id="2840743"/>
    <lineage>
        <taxon>Bacteria</taxon>
        <taxon>Bacillati</taxon>
        <taxon>Bacillota</taxon>
        <taxon>Clostridia</taxon>
        <taxon>Eubacteriales</taxon>
        <taxon>Eubacteriaceae</taxon>
        <taxon>Eubacteriaceae incertae sedis</taxon>
        <taxon>Candidatus Allocopromorpha</taxon>
    </lineage>
</organism>
<feature type="domain" description="Na+/H+ antiporter NhaC-like C-terminal" evidence="7">
    <location>
        <begin position="153"/>
        <end position="453"/>
    </location>
</feature>
<dbReference type="PANTHER" id="PTHR43478:SF1">
    <property type="entry name" value="NA+_H+ ANTIPORTER NHAC-LIKE C-TERMINAL DOMAIN-CONTAINING PROTEIN"/>
    <property type="match status" value="1"/>
</dbReference>
<reference evidence="8" key="2">
    <citation type="journal article" date="2021" name="PeerJ">
        <title>Extensive microbial diversity within the chicken gut microbiome revealed by metagenomics and culture.</title>
        <authorList>
            <person name="Gilroy R."/>
            <person name="Ravi A."/>
            <person name="Getino M."/>
            <person name="Pursley I."/>
            <person name="Horton D.L."/>
            <person name="Alikhan N.F."/>
            <person name="Baker D."/>
            <person name="Gharbi K."/>
            <person name="Hall N."/>
            <person name="Watson M."/>
            <person name="Adriaenssens E.M."/>
            <person name="Foster-Nyarko E."/>
            <person name="Jarju S."/>
            <person name="Secka A."/>
            <person name="Antonio M."/>
            <person name="Oren A."/>
            <person name="Chaudhuri R.R."/>
            <person name="La Ragione R."/>
            <person name="Hildebrand F."/>
            <person name="Pallen M.J."/>
        </authorList>
    </citation>
    <scope>NUCLEOTIDE SEQUENCE</scope>
    <source>
        <strain evidence="8">ChiSjej4B22-8349</strain>
    </source>
</reference>
<dbReference type="PANTHER" id="PTHR43478">
    <property type="entry name" value="NA+/H+ ANTIPORTER-RELATED"/>
    <property type="match status" value="1"/>
</dbReference>
<dbReference type="Pfam" id="PF03553">
    <property type="entry name" value="Na_H_antiporter"/>
    <property type="match status" value="1"/>
</dbReference>
<comment type="caution">
    <text evidence="8">The sequence shown here is derived from an EMBL/GenBank/DDBJ whole genome shotgun (WGS) entry which is preliminary data.</text>
</comment>
<feature type="transmembrane region" description="Helical" evidence="6">
    <location>
        <begin position="259"/>
        <end position="292"/>
    </location>
</feature>
<protein>
    <recommendedName>
        <fullName evidence="7">Na+/H+ antiporter NhaC-like C-terminal domain-containing protein</fullName>
    </recommendedName>
</protein>
<feature type="transmembrane region" description="Helical" evidence="6">
    <location>
        <begin position="191"/>
        <end position="210"/>
    </location>
</feature>
<gene>
    <name evidence="8" type="ORF">IAD25_06105</name>
</gene>
<dbReference type="AlphaFoldDB" id="A0A9D1N6W6"/>
<sequence>MEYGILCVLPVFTILVIAVTTKRTLFAMVCGLAMASLILGGVKGFANAFFDNVYASFNNESLQWLLIVIALFGVLIMLYEKTGAVTDFGFWASKFIKTKKASLFGTFILGVIIFIDDYLNNLAVGTTMKGITDKLGIPRQQLAYVVNTVAAPVCLLIPLSSWAVYFATLMGDQGVEIGGSSMTAYIHGLPFAFYAWFAIIVCLLQIIGIIPKIGPMKKAYQRYESLGDVFPEGTDPELVESVKASHEIEVNEKAHPWNFLLPLIVMIVLSLISDVLMGAAGGVIVAFAMYFIEKKMTFKELLTTCFDGAMSMGFVFVLSVLAFAVQNANIELGLAEYVISITEPIMQGGFLPAAVFIVCGIYAYATGCFWDLAAIIIPIVIPLANAMGVDPILASAAVFSGAAFGSNTCLYGDGVIMCAQGCQIKSLDLMTTTLPYAAIAGGGSVIAYLIAGFVL</sequence>
<proteinExistence type="predicted"/>
<feature type="transmembrane region" description="Helical" evidence="6">
    <location>
        <begin position="304"/>
        <end position="325"/>
    </location>
</feature>
<evidence type="ECO:0000256" key="3">
    <source>
        <dbReference type="ARBA" id="ARBA00022692"/>
    </source>
</evidence>
<dbReference type="Proteomes" id="UP000824130">
    <property type="component" value="Unassembled WGS sequence"/>
</dbReference>
<keyword evidence="4 6" id="KW-1133">Transmembrane helix</keyword>
<comment type="subcellular location">
    <subcellularLocation>
        <location evidence="1">Cell membrane</location>
        <topology evidence="1">Multi-pass membrane protein</topology>
    </subcellularLocation>
</comment>
<feature type="transmembrane region" description="Helical" evidence="6">
    <location>
        <begin position="434"/>
        <end position="454"/>
    </location>
</feature>
<feature type="transmembrane region" description="Helical" evidence="6">
    <location>
        <begin position="149"/>
        <end position="170"/>
    </location>
</feature>
<keyword evidence="5 6" id="KW-0472">Membrane</keyword>
<feature type="transmembrane region" description="Helical" evidence="6">
    <location>
        <begin position="25"/>
        <end position="50"/>
    </location>
</feature>
<feature type="transmembrane region" description="Helical" evidence="6">
    <location>
        <begin position="101"/>
        <end position="119"/>
    </location>
</feature>
<evidence type="ECO:0000256" key="4">
    <source>
        <dbReference type="ARBA" id="ARBA00022989"/>
    </source>
</evidence>
<evidence type="ECO:0000313" key="8">
    <source>
        <dbReference type="EMBL" id="HIU96272.1"/>
    </source>
</evidence>
<reference evidence="8" key="1">
    <citation type="submission" date="2020-10" db="EMBL/GenBank/DDBJ databases">
        <authorList>
            <person name="Gilroy R."/>
        </authorList>
    </citation>
    <scope>NUCLEOTIDE SEQUENCE</scope>
    <source>
        <strain evidence="8">ChiSjej4B22-8349</strain>
    </source>
</reference>
<evidence type="ECO:0000259" key="7">
    <source>
        <dbReference type="Pfam" id="PF03553"/>
    </source>
</evidence>
<evidence type="ECO:0000256" key="5">
    <source>
        <dbReference type="ARBA" id="ARBA00023136"/>
    </source>
</evidence>
<dbReference type="EMBL" id="DVOB01000132">
    <property type="protein sequence ID" value="HIU96272.1"/>
    <property type="molecule type" value="Genomic_DNA"/>
</dbReference>
<feature type="transmembrane region" description="Helical" evidence="6">
    <location>
        <begin position="62"/>
        <end position="80"/>
    </location>
</feature>
<evidence type="ECO:0000256" key="1">
    <source>
        <dbReference type="ARBA" id="ARBA00004651"/>
    </source>
</evidence>
<dbReference type="GO" id="GO:0005886">
    <property type="term" value="C:plasma membrane"/>
    <property type="evidence" value="ECO:0007669"/>
    <property type="project" value="UniProtKB-SubCell"/>
</dbReference>
<evidence type="ECO:0000313" key="9">
    <source>
        <dbReference type="Proteomes" id="UP000824130"/>
    </source>
</evidence>
<accession>A0A9D1N6W6</accession>
<dbReference type="InterPro" id="IPR018461">
    <property type="entry name" value="Na/H_Antiport_NhaC-like_C"/>
</dbReference>
<keyword evidence="2" id="KW-1003">Cell membrane</keyword>
<name>A0A9D1N6W6_9FIRM</name>